<keyword evidence="5 9" id="KW-0547">Nucleotide-binding</keyword>
<feature type="compositionally biased region" description="Polar residues" evidence="10">
    <location>
        <begin position="4476"/>
        <end position="4494"/>
    </location>
</feature>
<comment type="similarity">
    <text evidence="3 9">Belongs to the midasin family.</text>
</comment>
<keyword evidence="8 9" id="KW-0539">Nucleus</keyword>
<accession>A0A3S3PEG1</accession>
<feature type="compositionally biased region" description="Basic and acidic residues" evidence="10">
    <location>
        <begin position="4292"/>
        <end position="4317"/>
    </location>
</feature>
<evidence type="ECO:0000256" key="9">
    <source>
        <dbReference type="PIRNR" id="PIRNR010340"/>
    </source>
</evidence>
<dbReference type="FunFam" id="3.40.50.300:FF:000582">
    <property type="entry name" value="Midasin"/>
    <property type="match status" value="1"/>
</dbReference>
<feature type="compositionally biased region" description="Basic and acidic residues" evidence="10">
    <location>
        <begin position="4352"/>
        <end position="4370"/>
    </location>
</feature>
<dbReference type="GO" id="GO:0030687">
    <property type="term" value="C:preribosome, large subunit precursor"/>
    <property type="evidence" value="ECO:0007669"/>
    <property type="project" value="TreeGrafter"/>
</dbReference>
<feature type="compositionally biased region" description="Basic and acidic residues" evidence="10">
    <location>
        <begin position="4260"/>
        <end position="4269"/>
    </location>
</feature>
<feature type="compositionally biased region" description="Acidic residues" evidence="10">
    <location>
        <begin position="4593"/>
        <end position="4605"/>
    </location>
</feature>
<feature type="compositionally biased region" description="Acidic residues" evidence="10">
    <location>
        <begin position="4334"/>
        <end position="4351"/>
    </location>
</feature>
<dbReference type="InterPro" id="IPR040848">
    <property type="entry name" value="AAA_lid_7"/>
</dbReference>
<feature type="region of interest" description="Disordered" evidence="10">
    <location>
        <begin position="4169"/>
        <end position="4198"/>
    </location>
</feature>
<feature type="region of interest" description="Disordered" evidence="10">
    <location>
        <begin position="4226"/>
        <end position="4633"/>
    </location>
</feature>
<dbReference type="PIRSF" id="PIRSF010340">
    <property type="entry name" value="Midasin"/>
    <property type="match status" value="1"/>
</dbReference>
<feature type="region of interest" description="Disordered" evidence="10">
    <location>
        <begin position="4648"/>
        <end position="4669"/>
    </location>
</feature>
<evidence type="ECO:0000256" key="7">
    <source>
        <dbReference type="ARBA" id="ARBA00023186"/>
    </source>
</evidence>
<protein>
    <recommendedName>
        <fullName evidence="4 9">Midasin</fullName>
    </recommendedName>
</protein>
<dbReference type="Gene3D" id="3.40.50.300">
    <property type="entry name" value="P-loop containing nucleotide triphosphate hydrolases"/>
    <property type="match status" value="6"/>
</dbReference>
<feature type="compositionally biased region" description="Acidic residues" evidence="10">
    <location>
        <begin position="4618"/>
        <end position="4633"/>
    </location>
</feature>
<feature type="compositionally biased region" description="Basic and acidic residues" evidence="10">
    <location>
        <begin position="4606"/>
        <end position="4617"/>
    </location>
</feature>
<dbReference type="EMBL" id="NCKU01000945">
    <property type="protein sequence ID" value="RWS13574.1"/>
    <property type="molecule type" value="Genomic_DNA"/>
</dbReference>
<gene>
    <name evidence="12" type="ORF">B4U79_11757</name>
</gene>
<evidence type="ECO:0000256" key="5">
    <source>
        <dbReference type="ARBA" id="ARBA00022741"/>
    </source>
</evidence>
<dbReference type="GO" id="GO:0005654">
    <property type="term" value="C:nucleoplasm"/>
    <property type="evidence" value="ECO:0007669"/>
    <property type="project" value="UniProtKB-SubCell"/>
</dbReference>
<dbReference type="STRING" id="1965070.A0A3S3PEG1"/>
<evidence type="ECO:0000256" key="2">
    <source>
        <dbReference type="ARBA" id="ARBA00004642"/>
    </source>
</evidence>
<dbReference type="InterPro" id="IPR003593">
    <property type="entry name" value="AAA+_ATPase"/>
</dbReference>
<dbReference type="SUPFAM" id="SSF52540">
    <property type="entry name" value="P-loop containing nucleoside triphosphate hydrolases"/>
    <property type="match status" value="6"/>
</dbReference>
<evidence type="ECO:0000313" key="12">
    <source>
        <dbReference type="EMBL" id="RWS13574.1"/>
    </source>
</evidence>
<evidence type="ECO:0000256" key="3">
    <source>
        <dbReference type="ARBA" id="ARBA00007188"/>
    </source>
</evidence>
<dbReference type="GO" id="GO:0016887">
    <property type="term" value="F:ATP hydrolysis activity"/>
    <property type="evidence" value="ECO:0007669"/>
    <property type="project" value="InterPro"/>
</dbReference>
<comment type="function">
    <text evidence="9">Nuclear chaperone required for maturation and nuclear export of pre-60S ribosome subunits.</text>
</comment>
<evidence type="ECO:0000256" key="10">
    <source>
        <dbReference type="SAM" id="MobiDB-lite"/>
    </source>
</evidence>
<dbReference type="InterPro" id="IPR041190">
    <property type="entry name" value="Midasin_AAA_lid_5"/>
</dbReference>
<feature type="compositionally biased region" description="Basic and acidic residues" evidence="10">
    <location>
        <begin position="4498"/>
        <end position="4508"/>
    </location>
</feature>
<dbReference type="GO" id="GO:0000027">
    <property type="term" value="P:ribosomal large subunit assembly"/>
    <property type="evidence" value="ECO:0007669"/>
    <property type="project" value="InterPro"/>
</dbReference>
<dbReference type="InterPro" id="IPR012099">
    <property type="entry name" value="Midasin"/>
</dbReference>
<name>A0A3S3PEG1_9ACAR</name>
<keyword evidence="13" id="KW-1185">Reference proteome</keyword>
<evidence type="ECO:0000256" key="1">
    <source>
        <dbReference type="ARBA" id="ARBA00004604"/>
    </source>
</evidence>
<comment type="subcellular location">
    <subcellularLocation>
        <location evidence="1">Nucleus</location>
        <location evidence="1">Nucleolus</location>
    </subcellularLocation>
    <subcellularLocation>
        <location evidence="2">Nucleus</location>
        <location evidence="2">Nucleoplasm</location>
    </subcellularLocation>
</comment>
<keyword evidence="6 9" id="KW-0067">ATP-binding</keyword>
<dbReference type="GO" id="GO:0005524">
    <property type="term" value="F:ATP binding"/>
    <property type="evidence" value="ECO:0007669"/>
    <property type="project" value="UniProtKB-KW"/>
</dbReference>
<feature type="compositionally biased region" description="Acidic residues" evidence="10">
    <location>
        <begin position="4247"/>
        <end position="4259"/>
    </location>
</feature>
<dbReference type="InterPro" id="IPR027417">
    <property type="entry name" value="P-loop_NTPase"/>
</dbReference>
<dbReference type="Pfam" id="PF17865">
    <property type="entry name" value="AAA_lid_5"/>
    <property type="match status" value="1"/>
</dbReference>
<dbReference type="FunFam" id="3.40.50.410:FF:000028">
    <property type="entry name" value="Midasin"/>
    <property type="match status" value="1"/>
</dbReference>
<dbReference type="InterPro" id="IPR036465">
    <property type="entry name" value="vWFA_dom_sf"/>
</dbReference>
<dbReference type="InterPro" id="IPR002035">
    <property type="entry name" value="VWF_A"/>
</dbReference>
<dbReference type="GO" id="GO:0000055">
    <property type="term" value="P:ribosomal large subunit export from nucleus"/>
    <property type="evidence" value="ECO:0007669"/>
    <property type="project" value="TreeGrafter"/>
</dbReference>
<dbReference type="SUPFAM" id="SSF53300">
    <property type="entry name" value="vWA-like"/>
    <property type="match status" value="1"/>
</dbReference>
<evidence type="ECO:0000259" key="11">
    <source>
        <dbReference type="PROSITE" id="PS50234"/>
    </source>
</evidence>
<dbReference type="PROSITE" id="PS50234">
    <property type="entry name" value="VWFA"/>
    <property type="match status" value="1"/>
</dbReference>
<dbReference type="PANTHER" id="PTHR48103">
    <property type="entry name" value="MIDASIN-RELATED"/>
    <property type="match status" value="1"/>
</dbReference>
<dbReference type="GO" id="GO:0005730">
    <property type="term" value="C:nucleolus"/>
    <property type="evidence" value="ECO:0007669"/>
    <property type="project" value="UniProtKB-SubCell"/>
</dbReference>
<evidence type="ECO:0000256" key="4">
    <source>
        <dbReference type="ARBA" id="ARBA00017143"/>
    </source>
</evidence>
<evidence type="ECO:0000313" key="13">
    <source>
        <dbReference type="Proteomes" id="UP000285301"/>
    </source>
</evidence>
<feature type="compositionally biased region" description="Acidic residues" evidence="10">
    <location>
        <begin position="4371"/>
        <end position="4463"/>
    </location>
</feature>
<keyword evidence="7 9" id="KW-0143">Chaperone</keyword>
<dbReference type="Pfam" id="PF07728">
    <property type="entry name" value="AAA_5"/>
    <property type="match status" value="7"/>
</dbReference>
<feature type="compositionally biased region" description="Basic and acidic residues" evidence="10">
    <location>
        <begin position="4527"/>
        <end position="4582"/>
    </location>
</feature>
<dbReference type="Proteomes" id="UP000285301">
    <property type="component" value="Unassembled WGS sequence"/>
</dbReference>
<dbReference type="Gene3D" id="3.40.50.410">
    <property type="entry name" value="von Willebrand factor, type A domain"/>
    <property type="match status" value="1"/>
</dbReference>
<organism evidence="12 13">
    <name type="scientific">Dinothrombium tinctorium</name>
    <dbReference type="NCBI Taxonomy" id="1965070"/>
    <lineage>
        <taxon>Eukaryota</taxon>
        <taxon>Metazoa</taxon>
        <taxon>Ecdysozoa</taxon>
        <taxon>Arthropoda</taxon>
        <taxon>Chelicerata</taxon>
        <taxon>Arachnida</taxon>
        <taxon>Acari</taxon>
        <taxon>Acariformes</taxon>
        <taxon>Trombidiformes</taxon>
        <taxon>Prostigmata</taxon>
        <taxon>Anystina</taxon>
        <taxon>Parasitengona</taxon>
        <taxon>Trombidioidea</taxon>
        <taxon>Trombidiidae</taxon>
        <taxon>Dinothrombium</taxon>
    </lineage>
</organism>
<dbReference type="FunFam" id="3.40.50.300:FF:000142">
    <property type="entry name" value="Midasin"/>
    <property type="match status" value="1"/>
</dbReference>
<comment type="caution">
    <text evidence="12">The sequence shown here is derived from an EMBL/GenBank/DDBJ whole genome shotgun (WGS) entry which is preliminary data.</text>
</comment>
<dbReference type="PANTHER" id="PTHR48103:SF2">
    <property type="entry name" value="MIDASIN"/>
    <property type="match status" value="1"/>
</dbReference>
<dbReference type="SMART" id="SM00382">
    <property type="entry name" value="AAA"/>
    <property type="match status" value="6"/>
</dbReference>
<reference evidence="12 13" key="1">
    <citation type="journal article" date="2018" name="Gigascience">
        <title>Genomes of trombidid mites reveal novel predicted allergens and laterally-transferred genes associated with secondary metabolism.</title>
        <authorList>
            <person name="Dong X."/>
            <person name="Chaisiri K."/>
            <person name="Xia D."/>
            <person name="Armstrong S.D."/>
            <person name="Fang Y."/>
            <person name="Donnelly M.J."/>
            <person name="Kadowaki T."/>
            <person name="McGarry J.W."/>
            <person name="Darby A.C."/>
            <person name="Makepeace B.L."/>
        </authorList>
    </citation>
    <scope>NUCLEOTIDE SEQUENCE [LARGE SCALE GENOMIC DNA]</scope>
    <source>
        <strain evidence="12">UoL-WK</strain>
    </source>
</reference>
<dbReference type="FunFam" id="3.40.50.300:FF:001384">
    <property type="entry name" value="Midasin"/>
    <property type="match status" value="1"/>
</dbReference>
<sequence>MLLKSSLNSLLSSLENRDKHIDILDALLRKETWSSREKQRLFAALTSLLCDEKFTESVAFHFRHLLKELLSRVERNELCPNKLFVALSKLIGHYHDANEFAYSYFKRKPFSPFQRTRNAKKRKSENLEQVSELTLLIAAFNFLWFDADWFANAWDWSPVFSFTDCDDRDLQWIALQCIRILTSMSDYEFKQWIASLIDRETEASLRVKYNHLFTDRKLKFCAPLESLNETHESLDFENSRLSDDIALVCGLTLSKLTNENKHNDKRIMIVPSFEKHLKSLALSVSFGDPVLIQGPIGCGKTSLIEYLASQTNRINPPHLTKLQMGDQIDGKLLIGTHCCTDIPGEFIWKPGPLTESVINGHWLVLEDIDCASPDIISILSSVIKTKSLSSLTCCPVTTYKPNENFRIFFTRRLIGNHSETQQSIMNENLFSLCKIINMDVMNREELRTIIDSLWPNLAVISEKILDIYYIIQEQASNENTTSFLSTISRKVSSHDLFKWCNRISENFCLNSDESTLNIFFNAADCFLNCFPSMIKRISIAEILGVKLNMTSFNSRFFLCQRKPDLQTDEKELRIGRIKLKKNLDSTFEKCHSKPFFAFTRQSLNLIEKIAVCVYHNEPILLVGETGTGKTSSVQYLAHLLNKKLTVINMNQQSDSCDLLGGYKPVEFKLIIQPLRTEFEDLFSLTFDVIENSKFLTHISDCFQSRKWSSLLSLMIHVQKKALFKSFDDESIIERWKSFGVKINRLYSLGSDNPVLGFSFVEGSLVNAMKKGEWILLDEINLAETETLQCLSSILDTNQNSLLLMDKADGSLVEKHPNFRLFACMNPATDFGKKELPLGIRHRFSEFFVEEMEDENDLQILVNSYLNGLISPSQISKIVSFYLDVRKEAENSLCDTNGSRPHYSLRTLCRALRVCASNPCFNIQRSLFEAFSLSFLTQLNSSSYTKVKSLIASHLLGGKKELSVIKSQIQPPTNVDDFILCQGFWISRGKEKPFTDANYIITSSIRRNLIDLARIVSIGKTFPILIQGETSVGKTSLIKWLAQVTGNICLRVNNHEHTDLQEYIGSYCVDANGKLVFKEGVLVEAMRKGYWIILDELNLASTEVLEALNRVLDDNRELFIPETQEVIKAHQKFIIFATQNPPENYAGRKMLSRAFRNRFIELHFDEIPSKELETILHQKCHLPLSYAVKMVGTLTELRVRRRESSLFYGKNSFITLRDLFRWGERYKLFADDFHGDFYDWDLYLANEGYMLLAGRVRKSEEASIVKEVLESKFKRKIDVDALFSSLFQNMVGDSLSHNNKFHHLVWTQNLKRLAVLMFSALKNKEPVLLIGETGGGKTTMCQLFASLQNLPLYSVNCHMHSESSDFLGSLRPVRNHNENETRLFEWVDGPLVEAMKKGGVFLVDEISLADDSVLERLNSVLEPERSLLLAERTAEEDDSLQKSNIICAQNSFSFIGTMNPGGDYGKKELSPALRNRFTEIWCPSETSYEEIILIVKHNLSNWITSKDEISEVIAKFFVWYTKSGFSQISTTSIRDILSIVEFINKVTSFLSINPLLPHVAVFHAISLVFIDSLGTGNVSSISDTHEEKKICLSYLNSCIKLVFKSLPHAVKENFLIDHEKYFGIDPFYIPFHQKERNVHIDFQFDSPNASLNALKLLRALQIDKPLLLEGSPGVGKTSLVQALAKVTGHDVVRINLSEQTDISDLFGADLPIEGSEGKFAWRDGPLLQALKSNGTWIILDELNLASQSVLEGLNACLDHRGEIFIPELSKTFLIKKSITRIFACQNPYKQGGARKGLPQSFLNRFTIILIDNMTTNDLQFILSRTFPTLMPELVKNLVVFNEKLIDRFEKSQNSNSVPFEFNLRDLFRCCQLLLNTSLNNVSQFNLAYAVNLVYAQRFRTAEDRSIVYEVCKEVIGLCPLNCSPDYYLTESFFIIGEAILPRKGSSTSRNFNILHKQLQYLEFITKCIEMNWMVILSGPSEIGKTTLVSILALITGNSLKILSVNPEMDAIDLLGGFEQQDLTLHLKHIENEIWRCIQFTLKSIILSSDKTEHVTTLMKLWFDYVHFSTELSMDANNKSLLQRIEALEVISKTLCERNHLSFENIYISLSTLKDKCLSHRVGASGKFEWIDSVLVKALQNGDWLLIDEVNLCPASVFDRLNSLLEPNGELNLTEKGVVDGNIPIVKPHPNFRLIIAMDPVNGELSRAMRNRGIEIYFSPSFNDRDLILQLKSLGFQSDLLHKMFSMYPTFEIENANIQKEKIFFRFCSETVQEFHRKINNNKIISDMRALDGLIADKPYHFDTFDRRIRSILGDVIFADVFQDSLSIVQYLQGKEDLCSLSTALQIFFERASLRDMETRKLLAIKTFGKNPFNLCIFKEIYEFIATRIGRQVYNKVQFEEFSCEMFKTSSLKKFLFCSGFNEEHLKMVDNLFNRWLLILFWNKIKQIETSESQQNISFFNRSKAYAEDETSIDLSNEFERHIYEFISIHDRKIFDELIHLEPTLEDVFHIERSLFWFHDFCLMCHGKIQQYSSNDFLVLWLLLSEKCFNTKRFQSIFSFDKISLKISTSLKLNTFEDEKFYRIMWKFNNTLSLFSNETEATLFQKLTEISYLILSFPNIREIIFNCFHWITTLTTCFANLSKEDFHDEILNQIEKILCAIKSNHLLSFSKSKIESDEEEDEELLKTLQNRNIMIESFLVPLWHLCFCFVHAEDILEKKNKSSTYISKHKLLLNPIHKYLLNIYPNVDCTNELLLNYLLTFQRFSNTKFFSFWLDDENKTSCIENVTYETIANHEFTAECTPNLSIISTRLISKTATLGNLNVKKSELRNLLKFLWFNYEHLTSKKSFNLLYRYRQVVLFWCSFIKKCCESFDFGGKILFENALQILSDDNIDHSSLGYAFALVGLITCHLFAPLTSVDPILRSKYKLRHYEMELRYINVELTLRNEFSVNKRGQPLNENNNSYISNLLSRKRTLEKKIEQLERKYRFRPKVSQFEKLRNSVKHFLNTVLTIDKFADFIYSLKEDKTKIETLIRKSLQTQASIMNFCNNLITSYPLYSDITNNLLIGTCIVLQGLKIMTHELKNKLLLEKWSLSCKDEYVNHIRSLASFSNLNPIANATKLLSTINWISSHLKEITVTFPRTNTLLFKCAFLEVKNGLAIGLSRDSIFSVISIVLKAFLKAWETEEEKRRLKKEEEDALYELKARTVTGELSEEQQDNLDIAEKFPTFSEDYSDFIDRDVLNTNTPNEVGVRNDLSISPHSNDYLEIFELHEFILNTLSSDTININPDFVKPYKLRYEVFGHLLAYGGHSFGPNVDLDSIDGHIIMCNEELSDASAEKFSKKNYNIYKDCFPEELYSCQRALHIFETKVISLLSEFPGHPTLRKLLKITDRIFGFALSGCSVIKCVTGLELLLETSNEWELKAHKGISLRNEIEEITDLIIRWRKMELNNWLLCLDSVDMKFREEQLLKWWFHFYIIITAILHDQNSEEDTFRNLLSSLEQFLENSKLGEFIVRLNLIKNFEQHIIFFDSERKCPQLINLLQNIYRFYSQFCDNILAKISKDRIPIEKEVKDLVKIMRWNDSNFYSLKNAVDKSHRSIHRTMKNYEKLLSQPAKDNFCLTENKIKSVRPWQLNLNKDVIEQQEIPHLTAVGDYEHLSRADKYLKKGINLSETIINNAQCLEAEILYINDFATIIIETLQDFNTYSLPDQLVDKEKWKKAVRQLRHSKQQCLSDLWKELSKCGLSFRKGINYFNDISNDNIMINVPAFNYGDRLSNNCIEDLKSADHYFYSSLARFTSLRISLEAPSKELTINEFDRIKGFTGHLLSIIVSNRRLFATELDYFYKTQKIANCFELVGNSFGSINQEEVFIWITAARNLVNELRANLYQFKSFLSCYPENNENVLFLANDSFFLYFKDHCESMRIMVEDECDKLKTLPMHIFPDGIKDLTIITQDDFNQLELMFSELKRIANNFIKSNLNNFCQDSKFSIPMQLLRTCFKINEDVAKFENFCSSQIIQIQKQEIVPEVVQKGESLLLFLLKTIESLLKLELAVENQNGAENENVLKNNCKITEIFNAFRIKKLLHNLQDFLAATRKLNGNYSENEKKKLEELINCLKNFFHLYFCLSRYFISLIAAFQRSTNKFFYILLCLFNDLSQKGFCLPVEIEEDKNNQSEQIKFEDITDGGLGEGEGVNDVSEKVESEDVLEDTFKAGQENDSKNEENQNIEEAEHGIEMSEDFNAKTFSPKVEETNENSEESEDEIDKNELDKKFGEVEDEDETIDERIWGSDGEEENEEKDKNNSDHKGGEDFSETRLMAKEGDSSTEEADGNDDHKSIEDDQDDPNEINEAQTDDYEGERQDPYKNTSEKDNKDEPMDPSEFPEEMELDANEIEEETLEGSPMDEEVEENEGDAEMDETVDEEMLEEENALNDNIETENDNEVESTEMENEEKENIEETSEENKDENEEAVMASKDTPFSDILSNVESLPKNDQNSNTVAEESIQEKNTGRADFAETNEGAEGNGITTVISKQSKEKESSKKPEKTSNDKQALEDYRQSDLQRKPILEASDSHTIKPDSCIDKNEEKSQTYQHLNENETGTDEVIDIANAEEENKYRPNREDEKGAEEENFEQNDPEDMNVIENLEKGREKEANEVLKNKSQNQKTKKTPKETEPLNSNINEEFFKLDSELVSTAEVGRGPNSTIHTQKELLLFNEKAELKESWFEDLMKAVRESKDSTEKQEIRQLWQEIENKVNPLVRELCQQLQLVLEPTKMSKLKGDYKTGKRLNMRKVIAYIASQFRKDKIWLRRTKPNKRQYQIILAVDDSSSMMDNKSKIFAFESLALLAKSLSLIEAGQLAVMSFGEETKLLHSFDEPYTQSTGAAILSHFEFNQQRTRVVELLNKAVALSMKHRNSYRELSQLLLIISDGRGLFNEGEENVRRAVRQMKSFGIFVVFIILDNPLNKDSILDIKVPVFDESGRVKIETYMEKFPFPFYLILRDINSMPQVLGEALRQWFELVTSSDRL</sequence>
<proteinExistence type="inferred from homology"/>
<dbReference type="Pfam" id="PF17867">
    <property type="entry name" value="AAA_lid_7"/>
    <property type="match status" value="3"/>
</dbReference>
<dbReference type="SMART" id="SM00327">
    <property type="entry name" value="VWA"/>
    <property type="match status" value="1"/>
</dbReference>
<evidence type="ECO:0000256" key="8">
    <source>
        <dbReference type="ARBA" id="ARBA00023242"/>
    </source>
</evidence>
<dbReference type="CDD" id="cd00009">
    <property type="entry name" value="AAA"/>
    <property type="match status" value="3"/>
</dbReference>
<feature type="compositionally biased region" description="Polar residues" evidence="10">
    <location>
        <begin position="4583"/>
        <end position="4592"/>
    </location>
</feature>
<dbReference type="InterPro" id="IPR011704">
    <property type="entry name" value="ATPase_dyneun-rel_AAA"/>
</dbReference>
<feature type="domain" description="VWFA" evidence="11">
    <location>
        <begin position="4813"/>
        <end position="5007"/>
    </location>
</feature>
<dbReference type="FunFam" id="3.40.50.300:FF:004102">
    <property type="entry name" value="Uncharacterized protein"/>
    <property type="match status" value="1"/>
</dbReference>
<evidence type="ECO:0000256" key="6">
    <source>
        <dbReference type="ARBA" id="ARBA00022840"/>
    </source>
</evidence>
<dbReference type="OrthoDB" id="422220at2759"/>